<dbReference type="InterPro" id="IPR038404">
    <property type="entry name" value="TRAP_DctP_sf"/>
</dbReference>
<protein>
    <recommendedName>
        <fullName evidence="3">C4-dicarboxylate ABC transporter substrate-binding protein</fullName>
    </recommendedName>
</protein>
<organism evidence="2">
    <name type="scientific">marine metagenome</name>
    <dbReference type="NCBI Taxonomy" id="408172"/>
    <lineage>
        <taxon>unclassified sequences</taxon>
        <taxon>metagenomes</taxon>
        <taxon>ecological metagenomes</taxon>
    </lineage>
</organism>
<dbReference type="NCBIfam" id="NF037995">
    <property type="entry name" value="TRAP_S1"/>
    <property type="match status" value="1"/>
</dbReference>
<accession>A0A381PF95</accession>
<reference evidence="2" key="1">
    <citation type="submission" date="2018-05" db="EMBL/GenBank/DDBJ databases">
        <authorList>
            <person name="Lanie J.A."/>
            <person name="Ng W.-L."/>
            <person name="Kazmierczak K.M."/>
            <person name="Andrzejewski T.M."/>
            <person name="Davidsen T.M."/>
            <person name="Wayne K.J."/>
            <person name="Tettelin H."/>
            <person name="Glass J.I."/>
            <person name="Rusch D."/>
            <person name="Podicherti R."/>
            <person name="Tsui H.-C.T."/>
            <person name="Winkler M.E."/>
        </authorList>
    </citation>
    <scope>NUCLEOTIDE SEQUENCE</scope>
</reference>
<dbReference type="Pfam" id="PF03480">
    <property type="entry name" value="DctP"/>
    <property type="match status" value="1"/>
</dbReference>
<dbReference type="Gene3D" id="3.40.190.170">
    <property type="entry name" value="Bacterial extracellular solute-binding protein, family 7"/>
    <property type="match status" value="1"/>
</dbReference>
<name>A0A381PF95_9ZZZZ</name>
<dbReference type="PANTHER" id="PTHR33376:SF3">
    <property type="entry name" value="C4-DICARBOXYLATE-BINDING PROTEIN"/>
    <property type="match status" value="1"/>
</dbReference>
<evidence type="ECO:0000313" key="2">
    <source>
        <dbReference type="EMBL" id="SUZ64799.1"/>
    </source>
</evidence>
<proteinExistence type="predicted"/>
<dbReference type="AlphaFoldDB" id="A0A381PF95"/>
<evidence type="ECO:0008006" key="3">
    <source>
        <dbReference type="Google" id="ProtNLM"/>
    </source>
</evidence>
<dbReference type="PANTHER" id="PTHR33376">
    <property type="match status" value="1"/>
</dbReference>
<dbReference type="InterPro" id="IPR018389">
    <property type="entry name" value="DctP_fam"/>
</dbReference>
<dbReference type="GO" id="GO:0055085">
    <property type="term" value="P:transmembrane transport"/>
    <property type="evidence" value="ECO:0007669"/>
    <property type="project" value="InterPro"/>
</dbReference>
<evidence type="ECO:0000256" key="1">
    <source>
        <dbReference type="ARBA" id="ARBA00022729"/>
    </source>
</evidence>
<gene>
    <name evidence="2" type="ORF">METZ01_LOCUS17653</name>
</gene>
<dbReference type="CDD" id="cd13670">
    <property type="entry name" value="PBP2_TRAP_Tp0957_like"/>
    <property type="match status" value="1"/>
</dbReference>
<sequence>MATLAPVGSPWHNLLLEMGQKWRDATNGEVILRIYPGGVAGDERDMIRKIRIGQLHAAAVTIEGLTEISRDMSVFYIPMLVDSFEELDAIRDPLMPELEQGLSDGEFRLLAWVDVGWAYWFTREPIYRPAELKRMRHFSWAGDYASEKLWRKGGFQPVPLASVDVLISLQTGVIDAFSTTPLVALSFQWFTSTPNMLDLKWGPIIGGLIISERTWSKLPIEYHAILERISKEMETEARALVSEMNEALQVMVENDLTIHQPSAEDREAWEELTVSFYPLIRGSLVPEGIFDRAIKLKKDLIEK</sequence>
<dbReference type="EMBL" id="UINC01000942">
    <property type="protein sequence ID" value="SUZ64799.1"/>
    <property type="molecule type" value="Genomic_DNA"/>
</dbReference>
<keyword evidence="1" id="KW-0732">Signal</keyword>